<keyword evidence="2" id="KW-0902">Two-component regulatory system</keyword>
<comment type="caution">
    <text evidence="5">The sequence shown here is derived from an EMBL/GenBank/DDBJ whole genome shotgun (WGS) entry which is preliminary data.</text>
</comment>
<dbReference type="InterPro" id="IPR001789">
    <property type="entry name" value="Sig_transdc_resp-reg_receiver"/>
</dbReference>
<accession>A0A098TJB9</accession>
<dbReference type="GO" id="GO:0000160">
    <property type="term" value="P:phosphorelay signal transduction system"/>
    <property type="evidence" value="ECO:0007669"/>
    <property type="project" value="UniProtKB-KW"/>
</dbReference>
<dbReference type="Gene3D" id="3.40.50.2300">
    <property type="match status" value="1"/>
</dbReference>
<dbReference type="STRING" id="1497020.DO97_11655"/>
<evidence type="ECO:0000256" key="2">
    <source>
        <dbReference type="ARBA" id="ARBA00023012"/>
    </source>
</evidence>
<feature type="modified residue" description="4-aspartylphosphate" evidence="3">
    <location>
        <position position="48"/>
    </location>
</feature>
<evidence type="ECO:0000256" key="1">
    <source>
        <dbReference type="ARBA" id="ARBA00022553"/>
    </source>
</evidence>
<dbReference type="PANTHER" id="PTHR45339:SF1">
    <property type="entry name" value="HYBRID SIGNAL TRANSDUCTION HISTIDINE KINASE J"/>
    <property type="match status" value="1"/>
</dbReference>
<dbReference type="AlphaFoldDB" id="A0A098TJB9"/>
<dbReference type="CDD" id="cd17546">
    <property type="entry name" value="REC_hyHK_CKI1_RcsC-like"/>
    <property type="match status" value="1"/>
</dbReference>
<evidence type="ECO:0000256" key="3">
    <source>
        <dbReference type="PROSITE-ProRule" id="PRU00169"/>
    </source>
</evidence>
<dbReference type="Pfam" id="PF00072">
    <property type="entry name" value="Response_reg"/>
    <property type="match status" value="1"/>
</dbReference>
<name>A0A098TJB9_9CYAN</name>
<keyword evidence="1 3" id="KW-0597">Phosphoprotein</keyword>
<dbReference type="SMART" id="SM00448">
    <property type="entry name" value="REC"/>
    <property type="match status" value="1"/>
</dbReference>
<sequence length="125" mass="14049">MVAEDNIVNQTVILKILEKLGYQAEVVNNGLEVLAALQQHAYEVVLMDVQMPQMDGLAATRQICQTHNPRPQIIALTANAMAEDRDLCLAAGMDDYLSKPIQVKKLQQALERSRQRLQKLPPTHY</sequence>
<dbReference type="RefSeq" id="WP_052128753.1">
    <property type="nucleotide sequence ID" value="NZ_JJML01000034.1"/>
</dbReference>
<organism evidence="5 6">
    <name type="scientific">Neosynechococcus sphagnicola sy1</name>
    <dbReference type="NCBI Taxonomy" id="1497020"/>
    <lineage>
        <taxon>Bacteria</taxon>
        <taxon>Bacillati</taxon>
        <taxon>Cyanobacteriota</taxon>
        <taxon>Cyanophyceae</taxon>
        <taxon>Neosynechococcales</taxon>
        <taxon>Neosynechococcaceae</taxon>
        <taxon>Neosynechococcus</taxon>
    </lineage>
</organism>
<evidence type="ECO:0000259" key="4">
    <source>
        <dbReference type="PROSITE" id="PS50110"/>
    </source>
</evidence>
<protein>
    <recommendedName>
        <fullName evidence="4">Response regulatory domain-containing protein</fullName>
    </recommendedName>
</protein>
<evidence type="ECO:0000313" key="5">
    <source>
        <dbReference type="EMBL" id="KGF72199.1"/>
    </source>
</evidence>
<dbReference type="PANTHER" id="PTHR45339">
    <property type="entry name" value="HYBRID SIGNAL TRANSDUCTION HISTIDINE KINASE J"/>
    <property type="match status" value="1"/>
</dbReference>
<feature type="domain" description="Response regulatory" evidence="4">
    <location>
        <begin position="1"/>
        <end position="114"/>
    </location>
</feature>
<evidence type="ECO:0000313" key="6">
    <source>
        <dbReference type="Proteomes" id="UP000030170"/>
    </source>
</evidence>
<gene>
    <name evidence="5" type="ORF">DO97_11655</name>
</gene>
<reference evidence="5 6" key="1">
    <citation type="journal article" date="2014" name="Mol. Ecol.">
        <title>Evolution of Synechococcus.</title>
        <authorList>
            <person name="Dvorak P."/>
            <person name="Casamatta D."/>
            <person name="Hasler P."/>
            <person name="Poulickova A."/>
            <person name="Ondrej V."/>
            <person name="Sanges R."/>
        </authorList>
    </citation>
    <scope>NUCLEOTIDE SEQUENCE [LARGE SCALE GENOMIC DNA]</scope>
    <source>
        <strain evidence="5 6">CAUP A 1101</strain>
    </source>
</reference>
<dbReference type="Proteomes" id="UP000030170">
    <property type="component" value="Unassembled WGS sequence"/>
</dbReference>
<dbReference type="PROSITE" id="PS50110">
    <property type="entry name" value="RESPONSE_REGULATORY"/>
    <property type="match status" value="1"/>
</dbReference>
<proteinExistence type="predicted"/>
<dbReference type="EMBL" id="JJML01000034">
    <property type="protein sequence ID" value="KGF72199.1"/>
    <property type="molecule type" value="Genomic_DNA"/>
</dbReference>
<dbReference type="InterPro" id="IPR011006">
    <property type="entry name" value="CheY-like_superfamily"/>
</dbReference>
<dbReference type="SUPFAM" id="SSF52172">
    <property type="entry name" value="CheY-like"/>
    <property type="match status" value="1"/>
</dbReference>
<keyword evidence="6" id="KW-1185">Reference proteome</keyword>